<accession>A0A437RR14</accession>
<dbReference type="PANTHER" id="PTHR35090">
    <property type="entry name" value="DNA-DIRECTED RNA POLYMERASE SUBUNIT I"/>
    <property type="match status" value="1"/>
</dbReference>
<dbReference type="SUPFAM" id="SSF111126">
    <property type="entry name" value="Ligand-binding domain in the NO signalling and Golgi transport"/>
    <property type="match status" value="1"/>
</dbReference>
<reference evidence="2 3" key="1">
    <citation type="submission" date="2019-01" db="EMBL/GenBank/DDBJ databases">
        <authorList>
            <person name="Chen W.-M."/>
        </authorList>
    </citation>
    <scope>NUCLEOTIDE SEQUENCE [LARGE SCALE GENOMIC DNA]</scope>
    <source>
        <strain evidence="2 3">KYPY4</strain>
    </source>
</reference>
<dbReference type="PANTHER" id="PTHR35090:SF1">
    <property type="entry name" value="SLR0144 PROTEIN"/>
    <property type="match status" value="1"/>
</dbReference>
<dbReference type="InterPro" id="IPR004096">
    <property type="entry name" value="V4R"/>
</dbReference>
<dbReference type="Pfam" id="PF02830">
    <property type="entry name" value="V4R"/>
    <property type="match status" value="1"/>
</dbReference>
<evidence type="ECO:0000259" key="1">
    <source>
        <dbReference type="SMART" id="SM00989"/>
    </source>
</evidence>
<keyword evidence="3" id="KW-1185">Reference proteome</keyword>
<dbReference type="SMART" id="SM00989">
    <property type="entry name" value="V4R"/>
    <property type="match status" value="1"/>
</dbReference>
<dbReference type="Gene3D" id="3.30.1380.20">
    <property type="entry name" value="Trafficking protein particle complex subunit 3"/>
    <property type="match status" value="1"/>
</dbReference>
<dbReference type="OrthoDB" id="2080515at2"/>
<organism evidence="2 3">
    <name type="scientific">Rubrivivax rivuli</name>
    <dbReference type="NCBI Taxonomy" id="1862385"/>
    <lineage>
        <taxon>Bacteria</taxon>
        <taxon>Pseudomonadati</taxon>
        <taxon>Pseudomonadota</taxon>
        <taxon>Betaproteobacteria</taxon>
        <taxon>Burkholderiales</taxon>
        <taxon>Sphaerotilaceae</taxon>
        <taxon>Rubrivivax</taxon>
    </lineage>
</organism>
<name>A0A437RR14_9BURK</name>
<dbReference type="RefSeq" id="WP_128226866.1">
    <property type="nucleotide sequence ID" value="NZ_SACR01000001.1"/>
</dbReference>
<sequence>MSIATLGPPAGRIGPNAITRVAEALAARLGTSATWDLFDRAGLLRHLRTPPTQMVDEADVRRLHGALREQLGAADAGEIARAAGRCTAHYLLAHRIPQAVQRLLRWLPAALAARVLLKAITRNAWTFTGSGEFSATVAPWFGGAGQPPVQLHIRHNPLCQGLHSSAPACDYYAATFERLFQVLVHPATRVREVACEACGDAECRFELRWRA</sequence>
<evidence type="ECO:0000313" key="2">
    <source>
        <dbReference type="EMBL" id="RVU49229.1"/>
    </source>
</evidence>
<dbReference type="InterPro" id="IPR024096">
    <property type="entry name" value="NO_sig/Golgi_transp_ligand-bd"/>
</dbReference>
<dbReference type="NCBIfam" id="TIGR02019">
    <property type="entry name" value="BchJ"/>
    <property type="match status" value="1"/>
</dbReference>
<dbReference type="AlphaFoldDB" id="A0A437RR14"/>
<comment type="caution">
    <text evidence="2">The sequence shown here is derived from an EMBL/GenBank/DDBJ whole genome shotgun (WGS) entry which is preliminary data.</text>
</comment>
<proteinExistence type="predicted"/>
<gene>
    <name evidence="2" type="primary">bchJ</name>
    <name evidence="2" type="ORF">EOE66_01205</name>
</gene>
<dbReference type="EMBL" id="SACR01000001">
    <property type="protein sequence ID" value="RVU49229.1"/>
    <property type="molecule type" value="Genomic_DNA"/>
</dbReference>
<feature type="domain" description="4-vinyl reductase 4VR" evidence="1">
    <location>
        <begin position="148"/>
        <end position="209"/>
    </location>
</feature>
<protein>
    <submittedName>
        <fullName evidence="2">Bacteriochlorophyll 4-vinyl reductase</fullName>
    </submittedName>
</protein>
<dbReference type="Proteomes" id="UP000285575">
    <property type="component" value="Unassembled WGS sequence"/>
</dbReference>
<dbReference type="GO" id="GO:0015979">
    <property type="term" value="P:photosynthesis"/>
    <property type="evidence" value="ECO:0007669"/>
    <property type="project" value="InterPro"/>
</dbReference>
<dbReference type="GO" id="GO:0030494">
    <property type="term" value="P:bacteriochlorophyll biosynthetic process"/>
    <property type="evidence" value="ECO:0007669"/>
    <property type="project" value="InterPro"/>
</dbReference>
<dbReference type="InterPro" id="IPR010249">
    <property type="entry name" value="BchJ"/>
</dbReference>
<evidence type="ECO:0000313" key="3">
    <source>
        <dbReference type="Proteomes" id="UP000285575"/>
    </source>
</evidence>